<feature type="signal peptide" evidence="1">
    <location>
        <begin position="1"/>
        <end position="22"/>
    </location>
</feature>
<dbReference type="Proteomes" id="UP000027284">
    <property type="component" value="Unassembled WGS sequence"/>
</dbReference>
<evidence type="ECO:0000259" key="2">
    <source>
        <dbReference type="Pfam" id="PF11845"/>
    </source>
</evidence>
<accession>A0A062XWR5</accession>
<dbReference type="RefSeq" id="WP_053335011.1">
    <property type="nucleotide sequence ID" value="NZ_JMFG01000016.1"/>
</dbReference>
<dbReference type="EMBL" id="JMFG01000016">
    <property type="protein sequence ID" value="KDA53854.1"/>
    <property type="molecule type" value="Genomic_DNA"/>
</dbReference>
<name>A0A062XWR5_9BACT</name>
<keyword evidence="4" id="KW-1185">Reference proteome</keyword>
<dbReference type="AlphaFoldDB" id="A0A062XWR5"/>
<proteinExistence type="predicted"/>
<feature type="chain" id="PRO_5001616513" description="Tll0287-like domain-containing protein" evidence="1">
    <location>
        <begin position="23"/>
        <end position="208"/>
    </location>
</feature>
<comment type="caution">
    <text evidence="3">The sequence shown here is derived from an EMBL/GenBank/DDBJ whole genome shotgun (WGS) entry which is preliminary data.</text>
</comment>
<reference evidence="3 4" key="1">
    <citation type="submission" date="2014-04" db="EMBL/GenBank/DDBJ databases">
        <title>The Genome Sequence of Thermoanaerobaculum aquaticum MP-01, The First Cultivated Group 23 Acidobacterium.</title>
        <authorList>
            <person name="Stamps B.W."/>
            <person name="Losey N.A."/>
            <person name="Lawson P.A."/>
            <person name="Stevenson B.S."/>
        </authorList>
    </citation>
    <scope>NUCLEOTIDE SEQUENCE [LARGE SCALE GENOMIC DNA]</scope>
    <source>
        <strain evidence="3 4">MP-01</strain>
    </source>
</reference>
<dbReference type="OrthoDB" id="114218at2"/>
<evidence type="ECO:0000256" key="1">
    <source>
        <dbReference type="SAM" id="SignalP"/>
    </source>
</evidence>
<dbReference type="STRING" id="1312852.EG19_02455"/>
<organism evidence="3 4">
    <name type="scientific">Thermoanaerobaculum aquaticum</name>
    <dbReference type="NCBI Taxonomy" id="1312852"/>
    <lineage>
        <taxon>Bacteria</taxon>
        <taxon>Pseudomonadati</taxon>
        <taxon>Acidobacteriota</taxon>
        <taxon>Thermoanaerobaculia</taxon>
        <taxon>Thermoanaerobaculales</taxon>
        <taxon>Thermoanaerobaculaceae</taxon>
        <taxon>Thermoanaerobaculum</taxon>
    </lineage>
</organism>
<feature type="domain" description="Tll0287-like" evidence="2">
    <location>
        <begin position="33"/>
        <end position="197"/>
    </location>
</feature>
<dbReference type="InterPro" id="IPR021796">
    <property type="entry name" value="Tll0287-like_dom"/>
</dbReference>
<evidence type="ECO:0000313" key="4">
    <source>
        <dbReference type="Proteomes" id="UP000027284"/>
    </source>
</evidence>
<dbReference type="Pfam" id="PF11845">
    <property type="entry name" value="Tll0287-like"/>
    <property type="match status" value="1"/>
</dbReference>
<evidence type="ECO:0000313" key="3">
    <source>
        <dbReference type="EMBL" id="KDA53854.1"/>
    </source>
</evidence>
<sequence length="208" mass="23124">MARRFLGPWLVLVWFAGSTAWAQADAASAGKVEQAVSQALEKARAAATALTQALMGELMKHMREGGPEAAVSVCSAKAQEITKAQQQEGVLVRRVTARPRNPQNRPDDYEQAMLVLMEHRYRKDKTASEVSDWYLEGETLTVRYLRPIVIGEMCLACHGDRQRMKPAVREFLTQHYPEDQAVGYQAGDFRGAVSVTVKTTLPPEPQKP</sequence>
<protein>
    <recommendedName>
        <fullName evidence="2">Tll0287-like domain-containing protein</fullName>
    </recommendedName>
</protein>
<keyword evidence="1" id="KW-0732">Signal</keyword>
<gene>
    <name evidence="3" type="ORF">EG19_02455</name>
</gene>